<dbReference type="RefSeq" id="WP_091642893.1">
    <property type="nucleotide sequence ID" value="NZ_FOEG01000003.1"/>
</dbReference>
<reference evidence="1 2" key="1">
    <citation type="submission" date="2016-10" db="EMBL/GenBank/DDBJ databases">
        <authorList>
            <person name="de Groot N.N."/>
        </authorList>
    </citation>
    <scope>NUCLEOTIDE SEQUENCE [LARGE SCALE GENOMIC DNA]</scope>
    <source>
        <strain evidence="1 2">CGMCC 1.6291</strain>
    </source>
</reference>
<dbReference type="STRING" id="406100.SAMN04488052_103375"/>
<keyword evidence="2" id="KW-1185">Reference proteome</keyword>
<dbReference type="EMBL" id="FOEG01000003">
    <property type="protein sequence ID" value="SEO85168.1"/>
    <property type="molecule type" value="Genomic_DNA"/>
</dbReference>
<dbReference type="Proteomes" id="UP000199657">
    <property type="component" value="Unassembled WGS sequence"/>
</dbReference>
<dbReference type="AlphaFoldDB" id="A0A1H8T3S1"/>
<proteinExistence type="predicted"/>
<sequence length="111" mass="12237">MLGLAFTIIFGALAIHFGCLVREHGWRQGLRQWRNSNSPLGMAFGKAFAASVQGLANSPAGDNNLFKGDSVQDHYDMDAPYHPSERSVMTQAEVEAYNPSARRDPTARDVR</sequence>
<evidence type="ECO:0000313" key="2">
    <source>
        <dbReference type="Proteomes" id="UP000199657"/>
    </source>
</evidence>
<organism evidence="1 2">
    <name type="scientific">Aquisalimonas asiatica</name>
    <dbReference type="NCBI Taxonomy" id="406100"/>
    <lineage>
        <taxon>Bacteria</taxon>
        <taxon>Pseudomonadati</taxon>
        <taxon>Pseudomonadota</taxon>
        <taxon>Gammaproteobacteria</taxon>
        <taxon>Chromatiales</taxon>
        <taxon>Ectothiorhodospiraceae</taxon>
        <taxon>Aquisalimonas</taxon>
    </lineage>
</organism>
<accession>A0A1H8T3S1</accession>
<evidence type="ECO:0000313" key="1">
    <source>
        <dbReference type="EMBL" id="SEO85168.1"/>
    </source>
</evidence>
<gene>
    <name evidence="1" type="ORF">SAMN04488052_103375</name>
</gene>
<protein>
    <submittedName>
        <fullName evidence="1">Uncharacterized protein</fullName>
    </submittedName>
</protein>
<name>A0A1H8T3S1_9GAMM</name>